<dbReference type="SUPFAM" id="SSF55347">
    <property type="entry name" value="Glyceraldehyde-3-phosphate dehydrogenase-like, C-terminal domain"/>
    <property type="match status" value="1"/>
</dbReference>
<evidence type="ECO:0000256" key="20">
    <source>
        <dbReference type="ARBA" id="ARBA00023053"/>
    </source>
</evidence>
<keyword evidence="20" id="KW-0915">Sodium</keyword>
<dbReference type="Proteomes" id="UP000605676">
    <property type="component" value="Unassembled WGS sequence"/>
</dbReference>
<evidence type="ECO:0000256" key="18">
    <source>
        <dbReference type="ARBA" id="ARBA00023002"/>
    </source>
</evidence>
<dbReference type="InterPro" id="IPR036393">
    <property type="entry name" value="AceGlu_kinase-like_sf"/>
</dbReference>
<evidence type="ECO:0000256" key="2">
    <source>
        <dbReference type="ARBA" id="ARBA00004766"/>
    </source>
</evidence>
<reference evidence="31 32" key="1">
    <citation type="submission" date="2021-01" db="EMBL/GenBank/DDBJ databases">
        <title>Carboxyliciviraga sp.nov., isolated from coastal sediments.</title>
        <authorList>
            <person name="Lu D."/>
            <person name="Zhang T."/>
        </authorList>
    </citation>
    <scope>NUCLEOTIDE SEQUENCE [LARGE SCALE GENOMIC DNA]</scope>
    <source>
        <strain evidence="31 32">N1Y132</strain>
    </source>
</reference>
<evidence type="ECO:0000256" key="24">
    <source>
        <dbReference type="ARBA" id="ARBA00044938"/>
    </source>
</evidence>
<dbReference type="Gene3D" id="3.30.360.10">
    <property type="entry name" value="Dihydrodipicolinate Reductase, domain 2"/>
    <property type="match status" value="1"/>
</dbReference>
<keyword evidence="14" id="KW-0547">Nucleotide-binding</keyword>
<keyword evidence="19" id="KW-0520">NAD</keyword>
<evidence type="ECO:0000256" key="17">
    <source>
        <dbReference type="ARBA" id="ARBA00022857"/>
    </source>
</evidence>
<evidence type="ECO:0000256" key="5">
    <source>
        <dbReference type="ARBA" id="ARBA00005062"/>
    </source>
</evidence>
<comment type="pathway">
    <text evidence="2">Amino-acid biosynthesis; L-lysine biosynthesis via DAP pathway; (S)-tetrahydrodipicolinate from L-aspartate: step 1/4.</text>
</comment>
<evidence type="ECO:0000256" key="3">
    <source>
        <dbReference type="ARBA" id="ARBA00004986"/>
    </source>
</evidence>
<comment type="similarity">
    <text evidence="7">In the C-terminal section; belongs to the homoserine dehydrogenase family.</text>
</comment>
<dbReference type="EC" id="1.1.1.3" evidence="31"/>
<dbReference type="PANTHER" id="PTHR43070:SF3">
    <property type="entry name" value="HOMOSERINE DEHYDROGENASE"/>
    <property type="match status" value="1"/>
</dbReference>
<organism evidence="31 32">
    <name type="scientific">Carboxylicivirga marina</name>
    <dbReference type="NCBI Taxonomy" id="2800988"/>
    <lineage>
        <taxon>Bacteria</taxon>
        <taxon>Pseudomonadati</taxon>
        <taxon>Bacteroidota</taxon>
        <taxon>Bacteroidia</taxon>
        <taxon>Marinilabiliales</taxon>
        <taxon>Marinilabiliaceae</taxon>
        <taxon>Carboxylicivirga</taxon>
    </lineage>
</organism>
<keyword evidence="11 31" id="KW-0808">Transferase</keyword>
<evidence type="ECO:0000256" key="22">
    <source>
        <dbReference type="ARBA" id="ARBA00023167"/>
    </source>
</evidence>
<keyword evidence="17" id="KW-0521">NADP</keyword>
<evidence type="ECO:0000256" key="25">
    <source>
        <dbReference type="ARBA" id="ARBA00048561"/>
    </source>
</evidence>
<protein>
    <submittedName>
        <fullName evidence="31">Bifunctional aspartate kinase/homoserine dehydrogenase I</fullName>
        <ecNumber evidence="31">1.1.1.3</ecNumber>
        <ecNumber evidence="31">2.7.2.4</ecNumber>
    </submittedName>
</protein>
<evidence type="ECO:0000313" key="32">
    <source>
        <dbReference type="Proteomes" id="UP000605676"/>
    </source>
</evidence>
<dbReference type="Pfam" id="PF00696">
    <property type="entry name" value="AA_kinase"/>
    <property type="match status" value="1"/>
</dbReference>
<dbReference type="NCBIfam" id="NF006959">
    <property type="entry name" value="PRK09436.1"/>
    <property type="match status" value="1"/>
</dbReference>
<evidence type="ECO:0000256" key="9">
    <source>
        <dbReference type="ARBA" id="ARBA00011881"/>
    </source>
</evidence>
<dbReference type="InterPro" id="IPR042199">
    <property type="entry name" value="AsparK_Bifunc_asparK/hSer_DH"/>
</dbReference>
<dbReference type="SUPFAM" id="SSF55021">
    <property type="entry name" value="ACT-like"/>
    <property type="match status" value="2"/>
</dbReference>
<evidence type="ECO:0000256" key="10">
    <source>
        <dbReference type="ARBA" id="ARBA00022605"/>
    </source>
</evidence>
<gene>
    <name evidence="31" type="primary">thrA</name>
    <name evidence="31" type="ORF">JIV24_10180</name>
</gene>
<comment type="subunit">
    <text evidence="9">Homotetramer.</text>
</comment>
<keyword evidence="10" id="KW-0028">Amino-acid biosynthesis</keyword>
<feature type="domain" description="Aspartokinase ACT" evidence="30">
    <location>
        <begin position="389"/>
        <end position="449"/>
    </location>
</feature>
<dbReference type="Pfam" id="PF03447">
    <property type="entry name" value="NAD_binding_3"/>
    <property type="match status" value="1"/>
</dbReference>
<keyword evidence="22" id="KW-0486">Methionine biosynthesis</keyword>
<dbReference type="InterPro" id="IPR001048">
    <property type="entry name" value="Asp/Glu/Uridylate_kinase"/>
</dbReference>
<dbReference type="Gene3D" id="3.40.50.720">
    <property type="entry name" value="NAD(P)-binding Rossmann-like Domain"/>
    <property type="match status" value="1"/>
</dbReference>
<dbReference type="GO" id="GO:0004412">
    <property type="term" value="F:homoserine dehydrogenase activity"/>
    <property type="evidence" value="ECO:0007669"/>
    <property type="project" value="UniProtKB-EC"/>
</dbReference>
<dbReference type="InterPro" id="IPR019811">
    <property type="entry name" value="HDH_CS"/>
</dbReference>
<dbReference type="Gene3D" id="1.20.120.1320">
    <property type="entry name" value="Aspartokinase, catalytic domain"/>
    <property type="match status" value="1"/>
</dbReference>
<evidence type="ECO:0000313" key="31">
    <source>
        <dbReference type="EMBL" id="MBK3517699.1"/>
    </source>
</evidence>
<comment type="pathway">
    <text evidence="6">Amino-acid biosynthesis; L-threonine biosynthesis; L-threonine from L-aspartate: step 1/5.</text>
</comment>
<evidence type="ECO:0000256" key="19">
    <source>
        <dbReference type="ARBA" id="ARBA00023027"/>
    </source>
</evidence>
<dbReference type="InterPro" id="IPR036291">
    <property type="entry name" value="NAD(P)-bd_dom_sf"/>
</dbReference>
<evidence type="ECO:0000256" key="26">
    <source>
        <dbReference type="ARBA" id="ARBA00048841"/>
    </source>
</evidence>
<keyword evidence="21" id="KW-0457">Lysine biosynthesis</keyword>
<comment type="cofactor">
    <cofactor evidence="1">
        <name>a metal cation</name>
        <dbReference type="ChEBI" id="CHEBI:25213"/>
    </cofactor>
</comment>
<dbReference type="InterPro" id="IPR018042">
    <property type="entry name" value="Aspartate_kinase_CS"/>
</dbReference>
<dbReference type="Pfam" id="PF22468">
    <property type="entry name" value="ACT_9"/>
    <property type="match status" value="2"/>
</dbReference>
<feature type="domain" description="Aspartate/homoserine dehydrogenase NAD-binding" evidence="29">
    <location>
        <begin position="463"/>
        <end position="597"/>
    </location>
</feature>
<dbReference type="Gene3D" id="3.30.2130.10">
    <property type="entry name" value="VC0802-like"/>
    <property type="match status" value="1"/>
</dbReference>
<comment type="catalytic activity">
    <reaction evidence="26">
        <text>L-homoserine + NADP(+) = L-aspartate 4-semialdehyde + NADPH + H(+)</text>
        <dbReference type="Rhea" id="RHEA:15761"/>
        <dbReference type="ChEBI" id="CHEBI:15378"/>
        <dbReference type="ChEBI" id="CHEBI:57476"/>
        <dbReference type="ChEBI" id="CHEBI:57783"/>
        <dbReference type="ChEBI" id="CHEBI:58349"/>
        <dbReference type="ChEBI" id="CHEBI:537519"/>
        <dbReference type="EC" id="1.1.1.3"/>
    </reaction>
    <physiologicalReaction direction="right-to-left" evidence="26">
        <dbReference type="Rhea" id="RHEA:15763"/>
    </physiologicalReaction>
</comment>
<dbReference type="InterPro" id="IPR045865">
    <property type="entry name" value="ACT-like_dom_sf"/>
</dbReference>
<dbReference type="SUPFAM" id="SSF51735">
    <property type="entry name" value="NAD(P)-binding Rossmann-fold domains"/>
    <property type="match status" value="1"/>
</dbReference>
<evidence type="ECO:0000259" key="28">
    <source>
        <dbReference type="Pfam" id="PF00742"/>
    </source>
</evidence>
<dbReference type="Pfam" id="PF00742">
    <property type="entry name" value="Homoserine_dh"/>
    <property type="match status" value="1"/>
</dbReference>
<evidence type="ECO:0000256" key="6">
    <source>
        <dbReference type="ARBA" id="ARBA00005139"/>
    </source>
</evidence>
<feature type="domain" description="Aspartate/glutamate/uridylate kinase" evidence="27">
    <location>
        <begin position="2"/>
        <end position="275"/>
    </location>
</feature>
<feature type="domain" description="Homoserine dehydrogenase catalytic" evidence="28">
    <location>
        <begin position="605"/>
        <end position="801"/>
    </location>
</feature>
<evidence type="ECO:0000256" key="12">
    <source>
        <dbReference type="ARBA" id="ARBA00022697"/>
    </source>
</evidence>
<dbReference type="PROSITE" id="PS00324">
    <property type="entry name" value="ASPARTOKINASE"/>
    <property type="match status" value="1"/>
</dbReference>
<dbReference type="PROSITE" id="PS01042">
    <property type="entry name" value="HOMOSER_DHGENASE"/>
    <property type="match status" value="1"/>
</dbReference>
<keyword evidence="18 31" id="KW-0560">Oxidoreductase</keyword>
<dbReference type="Gene3D" id="3.40.1160.10">
    <property type="entry name" value="Acetylglutamate kinase-like"/>
    <property type="match status" value="1"/>
</dbReference>
<evidence type="ECO:0000256" key="16">
    <source>
        <dbReference type="ARBA" id="ARBA00022840"/>
    </source>
</evidence>
<dbReference type="InterPro" id="IPR001342">
    <property type="entry name" value="HDH_cat"/>
</dbReference>
<keyword evidence="15 31" id="KW-0418">Kinase</keyword>
<dbReference type="NCBIfam" id="TIGR00657">
    <property type="entry name" value="asp_kinases"/>
    <property type="match status" value="1"/>
</dbReference>
<dbReference type="EMBL" id="JAENRR010000020">
    <property type="protein sequence ID" value="MBK3517699.1"/>
    <property type="molecule type" value="Genomic_DNA"/>
</dbReference>
<dbReference type="SUPFAM" id="SSF53633">
    <property type="entry name" value="Carbamate kinase-like"/>
    <property type="match status" value="1"/>
</dbReference>
<comment type="function">
    <text evidence="24">Bifunctional aspartate kinase and homoserine dehydrogenase that catalyzes the first and the third steps toward the synthesis of lysine, methionine and threonine from aspartate.</text>
</comment>
<proteinExistence type="inferred from homology"/>
<feature type="domain" description="Aspartokinase ACT" evidence="30">
    <location>
        <begin position="309"/>
        <end position="368"/>
    </location>
</feature>
<dbReference type="InterPro" id="IPR005106">
    <property type="entry name" value="Asp/hSer_DH_NAD-bd"/>
</dbReference>
<comment type="pathway">
    <text evidence="5">Amino-acid biosynthesis; L-methionine biosynthesis via de novo pathway; L-homoserine from L-aspartate: step 3/3.</text>
</comment>
<keyword evidence="32" id="KW-1185">Reference proteome</keyword>
<comment type="pathway">
    <text evidence="4">Amino-acid biosynthesis; L-threonine biosynthesis; L-threonine from L-aspartate: step 3/5.</text>
</comment>
<evidence type="ECO:0000256" key="11">
    <source>
        <dbReference type="ARBA" id="ARBA00022679"/>
    </source>
</evidence>
<dbReference type="GO" id="GO:0004072">
    <property type="term" value="F:aspartate kinase activity"/>
    <property type="evidence" value="ECO:0007669"/>
    <property type="project" value="UniProtKB-EC"/>
</dbReference>
<dbReference type="InterPro" id="IPR054352">
    <property type="entry name" value="ACT_Aspartokinase"/>
</dbReference>
<comment type="pathway">
    <text evidence="3">Amino-acid biosynthesis; L-methionine biosynthesis via de novo pathway; L-homoserine from L-aspartate: step 1/3.</text>
</comment>
<evidence type="ECO:0000256" key="23">
    <source>
        <dbReference type="ARBA" id="ARBA00023268"/>
    </source>
</evidence>
<keyword evidence="13" id="KW-0479">Metal-binding</keyword>
<evidence type="ECO:0000256" key="7">
    <source>
        <dbReference type="ARBA" id="ARBA00007952"/>
    </source>
</evidence>
<accession>A0ABS1HKL9</accession>
<comment type="similarity">
    <text evidence="8">In the N-terminal section; belongs to the aspartokinase family.</text>
</comment>
<evidence type="ECO:0000256" key="14">
    <source>
        <dbReference type="ARBA" id="ARBA00022741"/>
    </source>
</evidence>
<sequence length="806" mass="87951">MKVLKFGGTSMGSAIAIKKVKHIVESCHTPVVAVVSAVGGVTDKLVKASELAKANLDYSKLITEIETLHGQIINDLFDGKGQAKLSASMSDIWKELHQVLKGVSLTNELSTRSYDTIVGCGERWSSLILSHLLESGDLYDSRLFIKTELNGQGHQVKLNETMQAIGELKFSLKERTVFPGFIASNDAGDNTTLGRGGSDYSAALLAAGLDADALEIWTDVDGFMSADPRVIKRAYCIEHLSYAEAMELSHFGAKVIYPPTIIPALQKQIPIRVKNTFNTAAPGTLIDNQKDEQQSVKGLSSIRDVSLLTLQGNGMIGISGISMRMFTALAKQDINIVLISQASSESSISVVLASADVELARLALIKEFDKEISRQQINGVSVEKEMAVVAIVGEGMKHTSGVSGKLFNDVGRNGINIYAIAQGASELNISFVIHENDLRKTLNVVHEAFFLSQYQAIHLYQVGVGTVGKNLLEKIERQSERLMKTEHLSIRLAGLANSSQMIFNDRGLELESAIDVLKASSPATIDQFVEQIIANNHSNSVFVDCTASGLVAEKYQRLLENNISVVTANKIAGSSAYERYDKLKTTARKKGVKYLFETNVGAGLPIINTINSMVKSGDRILQLEAVLSGTLNYIVNNVSADKPLSEVVIEAKEKGYSEPDPRIDLGGTDVLRKLLILARESDYALEEQHVEITPFVPKDFFTDESVSDFIEHLKGYDAQFEQIRSEAEKNGKVIRYAASLKEGRAKVGFIEVDASHPFYNLADSNNKVILRSDYYYDHPMEIKGYGAGADVTAAGVFADIIKVVNL</sequence>
<dbReference type="PANTHER" id="PTHR43070">
    <property type="match status" value="1"/>
</dbReference>
<evidence type="ECO:0000256" key="8">
    <source>
        <dbReference type="ARBA" id="ARBA00010046"/>
    </source>
</evidence>
<comment type="caution">
    <text evidence="31">The sequence shown here is derived from an EMBL/GenBank/DDBJ whole genome shotgun (WGS) entry which is preliminary data.</text>
</comment>
<keyword evidence="12" id="KW-0791">Threonine biosynthesis</keyword>
<evidence type="ECO:0000259" key="29">
    <source>
        <dbReference type="Pfam" id="PF03447"/>
    </source>
</evidence>
<evidence type="ECO:0000259" key="30">
    <source>
        <dbReference type="Pfam" id="PF22468"/>
    </source>
</evidence>
<dbReference type="InterPro" id="IPR049638">
    <property type="entry name" value="AK-HD"/>
</dbReference>
<comment type="catalytic activity">
    <reaction evidence="25">
        <text>L-aspartate + ATP = 4-phospho-L-aspartate + ADP</text>
        <dbReference type="Rhea" id="RHEA:23776"/>
        <dbReference type="ChEBI" id="CHEBI:29991"/>
        <dbReference type="ChEBI" id="CHEBI:30616"/>
        <dbReference type="ChEBI" id="CHEBI:57535"/>
        <dbReference type="ChEBI" id="CHEBI:456216"/>
        <dbReference type="EC" id="2.7.2.4"/>
    </reaction>
    <physiologicalReaction direction="left-to-right" evidence="25">
        <dbReference type="Rhea" id="RHEA:23777"/>
    </physiologicalReaction>
</comment>
<name>A0ABS1HKL9_9BACT</name>
<evidence type="ECO:0000256" key="21">
    <source>
        <dbReference type="ARBA" id="ARBA00023154"/>
    </source>
</evidence>
<evidence type="ECO:0000256" key="4">
    <source>
        <dbReference type="ARBA" id="ARBA00005056"/>
    </source>
</evidence>
<evidence type="ECO:0000256" key="15">
    <source>
        <dbReference type="ARBA" id="ARBA00022777"/>
    </source>
</evidence>
<evidence type="ECO:0000256" key="13">
    <source>
        <dbReference type="ARBA" id="ARBA00022723"/>
    </source>
</evidence>
<dbReference type="InterPro" id="IPR011147">
    <property type="entry name" value="Bifunc_Aspkin/hSer_DH"/>
</dbReference>
<dbReference type="RefSeq" id="WP_200464927.1">
    <property type="nucleotide sequence ID" value="NZ_JAENRR010000020.1"/>
</dbReference>
<evidence type="ECO:0000256" key="1">
    <source>
        <dbReference type="ARBA" id="ARBA00001920"/>
    </source>
</evidence>
<dbReference type="PIRSF" id="PIRSF000727">
    <property type="entry name" value="ThrA"/>
    <property type="match status" value="1"/>
</dbReference>
<dbReference type="EC" id="2.7.2.4" evidence="31"/>
<keyword evidence="23" id="KW-0511">Multifunctional enzyme</keyword>
<dbReference type="InterPro" id="IPR001341">
    <property type="entry name" value="Asp_kinase"/>
</dbReference>
<evidence type="ECO:0000259" key="27">
    <source>
        <dbReference type="Pfam" id="PF00696"/>
    </source>
</evidence>
<keyword evidence="16" id="KW-0067">ATP-binding</keyword>